<gene>
    <name evidence="1" type="ORF">Clacol_002683</name>
</gene>
<accession>A0AAV5A677</accession>
<proteinExistence type="predicted"/>
<dbReference type="Proteomes" id="UP001050691">
    <property type="component" value="Unassembled WGS sequence"/>
</dbReference>
<organism evidence="1 2">
    <name type="scientific">Clathrus columnatus</name>
    <dbReference type="NCBI Taxonomy" id="1419009"/>
    <lineage>
        <taxon>Eukaryota</taxon>
        <taxon>Fungi</taxon>
        <taxon>Dikarya</taxon>
        <taxon>Basidiomycota</taxon>
        <taxon>Agaricomycotina</taxon>
        <taxon>Agaricomycetes</taxon>
        <taxon>Phallomycetidae</taxon>
        <taxon>Phallales</taxon>
        <taxon>Clathraceae</taxon>
        <taxon>Clathrus</taxon>
    </lineage>
</organism>
<dbReference type="EMBL" id="BPWL01000003">
    <property type="protein sequence ID" value="GJJ08465.1"/>
    <property type="molecule type" value="Genomic_DNA"/>
</dbReference>
<keyword evidence="2" id="KW-1185">Reference proteome</keyword>
<protein>
    <recommendedName>
        <fullName evidence="3">P-loop containing nucleoside triphosphate hydrolase protein</fullName>
    </recommendedName>
</protein>
<name>A0AAV5A677_9AGAM</name>
<dbReference type="Gene3D" id="3.40.50.300">
    <property type="entry name" value="P-loop containing nucleotide triphosphate hydrolases"/>
    <property type="match status" value="1"/>
</dbReference>
<dbReference type="InterPro" id="IPR027417">
    <property type="entry name" value="P-loop_NTPase"/>
</dbReference>
<comment type="caution">
    <text evidence="1">The sequence shown here is derived from an EMBL/GenBank/DDBJ whole genome shotgun (WGS) entry which is preliminary data.</text>
</comment>
<sequence>MSTLTASTLAAQHILAEFNRIPRSKPLFVGIQGPQGSGKTHLSRSLVSLLSSPPHSLHLAVFSVDDLYLTHEGLVDLAANNPGNRLWKGRGQPGTHDVELGAYTLKKLRDLNDSSSSNIVTLPIFDKSKFNGEGDRLSEGVNIEGPVDIVILEGWCMGFYPLDNETLNKKRDAIISGSDDSLRNDLDIAQRCMEGISKRDVEQVNESLHGYVEQWYPYFEAFIQWRLQQEHDMKSKNGGVGMTDDQVVKFVDRYIPGYIFFAPGIEHGGSSQNCPPWHGRGLCITIDENRQVIKTSKF</sequence>
<dbReference type="AlphaFoldDB" id="A0AAV5A677"/>
<reference evidence="1" key="1">
    <citation type="submission" date="2021-10" db="EMBL/GenBank/DDBJ databases">
        <title>De novo Genome Assembly of Clathrus columnatus (Basidiomycota, Fungi) Using Illumina and Nanopore Sequence Data.</title>
        <authorList>
            <person name="Ogiso-Tanaka E."/>
            <person name="Itagaki H."/>
            <person name="Hosoya T."/>
            <person name="Hosaka K."/>
        </authorList>
    </citation>
    <scope>NUCLEOTIDE SEQUENCE</scope>
    <source>
        <strain evidence="1">MO-923</strain>
    </source>
</reference>
<dbReference type="SUPFAM" id="SSF52540">
    <property type="entry name" value="P-loop containing nucleoside triphosphate hydrolases"/>
    <property type="match status" value="1"/>
</dbReference>
<evidence type="ECO:0000313" key="1">
    <source>
        <dbReference type="EMBL" id="GJJ08465.1"/>
    </source>
</evidence>
<evidence type="ECO:0008006" key="3">
    <source>
        <dbReference type="Google" id="ProtNLM"/>
    </source>
</evidence>
<dbReference type="PANTHER" id="PTHR10285">
    <property type="entry name" value="URIDINE KINASE"/>
    <property type="match status" value="1"/>
</dbReference>
<evidence type="ECO:0000313" key="2">
    <source>
        <dbReference type="Proteomes" id="UP001050691"/>
    </source>
</evidence>